<evidence type="ECO:0000256" key="2">
    <source>
        <dbReference type="ARBA" id="ARBA00049402"/>
    </source>
</evidence>
<keyword evidence="4" id="KW-0328">Glycosyltransferase</keyword>
<proteinExistence type="predicted"/>
<organism evidence="4 5">
    <name type="scientific">Gilvimarinus xylanilyticus</name>
    <dbReference type="NCBI Taxonomy" id="2944139"/>
    <lineage>
        <taxon>Bacteria</taxon>
        <taxon>Pseudomonadati</taxon>
        <taxon>Pseudomonadota</taxon>
        <taxon>Gammaproteobacteria</taxon>
        <taxon>Cellvibrionales</taxon>
        <taxon>Cellvibrionaceae</taxon>
        <taxon>Gilvimarinus</taxon>
    </lineage>
</organism>
<dbReference type="InterPro" id="IPR050408">
    <property type="entry name" value="HGPRT"/>
</dbReference>
<gene>
    <name evidence="4" type="ORF">M6D89_05790</name>
</gene>
<dbReference type="CDD" id="cd06223">
    <property type="entry name" value="PRTases_typeI"/>
    <property type="match status" value="1"/>
</dbReference>
<reference evidence="4" key="2">
    <citation type="submission" date="2023-01" db="EMBL/GenBank/DDBJ databases">
        <title>Gilvimarinus xylanilyticus HB14 isolated from Caulerpa lentillifera aquaculture base in Hainan, China.</title>
        <authorList>
            <person name="Zhang Y.-J."/>
        </authorList>
    </citation>
    <scope>NUCLEOTIDE SEQUENCE</scope>
    <source>
        <strain evidence="4">HB14</strain>
    </source>
</reference>
<protein>
    <submittedName>
        <fullName evidence="4">Hypoxanthine-guanine phosphoribosyltransferase</fullName>
        <ecNumber evidence="4">2.4.2.8</ecNumber>
    </submittedName>
</protein>
<evidence type="ECO:0000313" key="4">
    <source>
        <dbReference type="EMBL" id="MCP8898808.1"/>
    </source>
</evidence>
<dbReference type="GO" id="GO:0006178">
    <property type="term" value="P:guanine salvage"/>
    <property type="evidence" value="ECO:0007669"/>
    <property type="project" value="TreeGrafter"/>
</dbReference>
<dbReference type="PANTHER" id="PTHR43340:SF1">
    <property type="entry name" value="HYPOXANTHINE PHOSPHORIBOSYLTRANSFERASE"/>
    <property type="match status" value="1"/>
</dbReference>
<accession>A0A9X2I188</accession>
<name>A0A9X2I188_9GAMM</name>
<evidence type="ECO:0000256" key="1">
    <source>
        <dbReference type="ARBA" id="ARBA00048811"/>
    </source>
</evidence>
<dbReference type="Gene3D" id="3.40.50.2020">
    <property type="match status" value="1"/>
</dbReference>
<sequence length="173" mass="18752">MPNKTPECLYSLAHIDGALTAMAARINTDFDAPSDPLVVMVLLKGALVTAGALLPKLTMPVEVDYIHASRYRDNRAGQQIDWRAGPSLSLAGRRVLLVDDILDRGVTLQAVADYCREQGARRVASAVLVQKILPQAAVVEADYVALTVPDRYVYGFGMDNAELERNAPGIFAL</sequence>
<dbReference type="InterPro" id="IPR029057">
    <property type="entry name" value="PRTase-like"/>
</dbReference>
<dbReference type="EMBL" id="JAMFTH010000001">
    <property type="protein sequence ID" value="MCP8898808.1"/>
    <property type="molecule type" value="Genomic_DNA"/>
</dbReference>
<evidence type="ECO:0000313" key="5">
    <source>
        <dbReference type="Proteomes" id="UP001139319"/>
    </source>
</evidence>
<keyword evidence="5" id="KW-1185">Reference proteome</keyword>
<dbReference type="GO" id="GO:0032263">
    <property type="term" value="P:GMP salvage"/>
    <property type="evidence" value="ECO:0007669"/>
    <property type="project" value="TreeGrafter"/>
</dbReference>
<dbReference type="SUPFAM" id="SSF53271">
    <property type="entry name" value="PRTase-like"/>
    <property type="match status" value="1"/>
</dbReference>
<comment type="caution">
    <text evidence="4">The sequence shown here is derived from an EMBL/GenBank/DDBJ whole genome shotgun (WGS) entry which is preliminary data.</text>
</comment>
<dbReference type="Pfam" id="PF00156">
    <property type="entry name" value="Pribosyltran"/>
    <property type="match status" value="1"/>
</dbReference>
<dbReference type="AlphaFoldDB" id="A0A9X2I188"/>
<dbReference type="RefSeq" id="WP_253967076.1">
    <property type="nucleotide sequence ID" value="NZ_JAMFTH010000001.1"/>
</dbReference>
<dbReference type="Proteomes" id="UP001139319">
    <property type="component" value="Unassembled WGS sequence"/>
</dbReference>
<dbReference type="GO" id="GO:0046100">
    <property type="term" value="P:hypoxanthine metabolic process"/>
    <property type="evidence" value="ECO:0007669"/>
    <property type="project" value="TreeGrafter"/>
</dbReference>
<comment type="catalytic activity">
    <reaction evidence="2">
        <text>IMP + diphosphate = hypoxanthine + 5-phospho-alpha-D-ribose 1-diphosphate</text>
        <dbReference type="Rhea" id="RHEA:17973"/>
        <dbReference type="ChEBI" id="CHEBI:17368"/>
        <dbReference type="ChEBI" id="CHEBI:33019"/>
        <dbReference type="ChEBI" id="CHEBI:58017"/>
        <dbReference type="ChEBI" id="CHEBI:58053"/>
        <dbReference type="EC" id="2.4.2.8"/>
    </reaction>
    <physiologicalReaction direction="right-to-left" evidence="2">
        <dbReference type="Rhea" id="RHEA:17975"/>
    </physiologicalReaction>
</comment>
<keyword evidence="4" id="KW-0808">Transferase</keyword>
<dbReference type="EC" id="2.4.2.8" evidence="4"/>
<dbReference type="GO" id="GO:0000287">
    <property type="term" value="F:magnesium ion binding"/>
    <property type="evidence" value="ECO:0007669"/>
    <property type="project" value="TreeGrafter"/>
</dbReference>
<reference evidence="4" key="1">
    <citation type="submission" date="2022-05" db="EMBL/GenBank/DDBJ databases">
        <authorList>
            <person name="Sun H.-N."/>
        </authorList>
    </citation>
    <scope>NUCLEOTIDE SEQUENCE</scope>
    <source>
        <strain evidence="4">HB14</strain>
    </source>
</reference>
<comment type="catalytic activity">
    <reaction evidence="1">
        <text>GMP + diphosphate = guanine + 5-phospho-alpha-D-ribose 1-diphosphate</text>
        <dbReference type="Rhea" id="RHEA:25424"/>
        <dbReference type="ChEBI" id="CHEBI:16235"/>
        <dbReference type="ChEBI" id="CHEBI:33019"/>
        <dbReference type="ChEBI" id="CHEBI:58017"/>
        <dbReference type="ChEBI" id="CHEBI:58115"/>
        <dbReference type="EC" id="2.4.2.8"/>
    </reaction>
    <physiologicalReaction direction="right-to-left" evidence="1">
        <dbReference type="Rhea" id="RHEA:25426"/>
    </physiologicalReaction>
</comment>
<evidence type="ECO:0000259" key="3">
    <source>
        <dbReference type="Pfam" id="PF00156"/>
    </source>
</evidence>
<dbReference type="PANTHER" id="PTHR43340">
    <property type="entry name" value="HYPOXANTHINE-GUANINE PHOSPHORIBOSYLTRANSFERASE"/>
    <property type="match status" value="1"/>
</dbReference>
<dbReference type="GO" id="GO:0032264">
    <property type="term" value="P:IMP salvage"/>
    <property type="evidence" value="ECO:0007669"/>
    <property type="project" value="TreeGrafter"/>
</dbReference>
<dbReference type="GO" id="GO:0005829">
    <property type="term" value="C:cytosol"/>
    <property type="evidence" value="ECO:0007669"/>
    <property type="project" value="TreeGrafter"/>
</dbReference>
<dbReference type="GO" id="GO:0004422">
    <property type="term" value="F:hypoxanthine phosphoribosyltransferase activity"/>
    <property type="evidence" value="ECO:0007669"/>
    <property type="project" value="TreeGrafter"/>
</dbReference>
<dbReference type="InterPro" id="IPR000836">
    <property type="entry name" value="PRTase_dom"/>
</dbReference>
<dbReference type="NCBIfam" id="NF006605">
    <property type="entry name" value="PRK09162.1"/>
    <property type="match status" value="1"/>
</dbReference>
<feature type="domain" description="Phosphoribosyltransferase" evidence="3">
    <location>
        <begin position="18"/>
        <end position="153"/>
    </location>
</feature>